<keyword evidence="6 9" id="KW-1133">Transmembrane helix</keyword>
<feature type="transmembrane region" description="Helical" evidence="9">
    <location>
        <begin position="29"/>
        <end position="50"/>
    </location>
</feature>
<dbReference type="GO" id="GO:0005886">
    <property type="term" value="C:plasma membrane"/>
    <property type="evidence" value="ECO:0007669"/>
    <property type="project" value="UniProtKB-SubCell"/>
</dbReference>
<dbReference type="NCBIfam" id="NF003715">
    <property type="entry name" value="PRK05326.1-2"/>
    <property type="match status" value="1"/>
</dbReference>
<evidence type="ECO:0000256" key="6">
    <source>
        <dbReference type="ARBA" id="ARBA00022989"/>
    </source>
</evidence>
<evidence type="ECO:0000256" key="8">
    <source>
        <dbReference type="ARBA" id="ARBA00023136"/>
    </source>
</evidence>
<gene>
    <name evidence="11" type="primary">nhaP2</name>
    <name evidence="11" type="ORF">CTLFYP3_03269</name>
</gene>
<keyword evidence="7" id="KW-0406">Ion transport</keyword>
<dbReference type="AlphaFoldDB" id="A0A6N3GIN6"/>
<accession>A0A6N3GIN6</accession>
<dbReference type="PROSITE" id="PS51202">
    <property type="entry name" value="RCK_C"/>
    <property type="match status" value="1"/>
</dbReference>
<dbReference type="InterPro" id="IPR006037">
    <property type="entry name" value="RCK_C"/>
</dbReference>
<keyword evidence="4" id="KW-1003">Cell membrane</keyword>
<dbReference type="Gene3D" id="1.20.1530.20">
    <property type="match status" value="1"/>
</dbReference>
<dbReference type="NCBIfam" id="NF003716">
    <property type="entry name" value="PRK05326.1-3"/>
    <property type="match status" value="1"/>
</dbReference>
<dbReference type="EMBL" id="CACRTO010000048">
    <property type="protein sequence ID" value="VYU64286.1"/>
    <property type="molecule type" value="Genomic_DNA"/>
</dbReference>
<proteinExistence type="predicted"/>
<dbReference type="InterPro" id="IPR036721">
    <property type="entry name" value="RCK_C_sf"/>
</dbReference>
<feature type="domain" description="RCK C-terminal" evidence="10">
    <location>
        <begin position="395"/>
        <end position="473"/>
    </location>
</feature>
<protein>
    <submittedName>
        <fullName evidence="11">K(+)/H(+) antiporter NhaP2</fullName>
    </submittedName>
</protein>
<comment type="subcellular location">
    <subcellularLocation>
        <location evidence="1">Cell membrane</location>
        <topology evidence="1">Multi-pass membrane protein</topology>
    </subcellularLocation>
</comment>
<evidence type="ECO:0000313" key="11">
    <source>
        <dbReference type="EMBL" id="VYU64286.1"/>
    </source>
</evidence>
<evidence type="ECO:0000259" key="10">
    <source>
        <dbReference type="PROSITE" id="PS51202"/>
    </source>
</evidence>
<keyword evidence="2" id="KW-0813">Transport</keyword>
<feature type="transmembrane region" description="Helical" evidence="9">
    <location>
        <begin position="262"/>
        <end position="286"/>
    </location>
</feature>
<evidence type="ECO:0000256" key="3">
    <source>
        <dbReference type="ARBA" id="ARBA00022449"/>
    </source>
</evidence>
<feature type="transmembrane region" description="Helical" evidence="9">
    <location>
        <begin position="220"/>
        <end position="250"/>
    </location>
</feature>
<sequence>MVELMIACGLILLICISSSKILYKFGVPMLLIFIVLGMIFGSDGLVGIYFDNYDLTSMICSLALVFIMFYGGFGTNWNIAKRSAVPSILMSSFGVIITAGLTGLFCYLVLGTSLLEGLLIGAVVGSTDAASVFSILRSQKLNLKGTLAPLLEIESGSNDPIAYMLTIIILTLMSNGGISLIIPMLIKQIIFGVLVGSILAVVSVYIMRKANFEVESFYTIFATAIAILSFAISEYFGGNGFLSVYMAGIIMGNSKIPHKKSLVHFFDGVSWIMQIGLFFILGLLSFPSKLPQVLGVSIAISLFMMFIARPIATFVILSKFNYSNKEKVFISWVGLRGAASIAFAIYSVTYGVSIANDLFHIIFFIALFSVGIQGTLIPAVARKLNLVDDNSPVLRTFNDYKEDKSTKILELNIDEDNKWVNKSIMDSDIPDEVLVVMIKREDEVIVPKGSTIIKKGDTLVLAANNFDSLLISR</sequence>
<dbReference type="SUPFAM" id="SSF116726">
    <property type="entry name" value="TrkA C-terminal domain-like"/>
    <property type="match status" value="1"/>
</dbReference>
<feature type="transmembrane region" description="Helical" evidence="9">
    <location>
        <begin position="85"/>
        <end position="110"/>
    </location>
</feature>
<evidence type="ECO:0000256" key="7">
    <source>
        <dbReference type="ARBA" id="ARBA00023065"/>
    </source>
</evidence>
<evidence type="ECO:0000256" key="1">
    <source>
        <dbReference type="ARBA" id="ARBA00004651"/>
    </source>
</evidence>
<dbReference type="InterPro" id="IPR038770">
    <property type="entry name" value="Na+/solute_symporter_sf"/>
</dbReference>
<dbReference type="Gene3D" id="3.30.70.1450">
    <property type="entry name" value="Regulator of K+ conductance, C-terminal domain"/>
    <property type="match status" value="1"/>
</dbReference>
<keyword evidence="3" id="KW-0050">Antiport</keyword>
<feature type="transmembrane region" description="Helical" evidence="9">
    <location>
        <begin position="55"/>
        <end position="73"/>
    </location>
</feature>
<keyword evidence="8 9" id="KW-0472">Membrane</keyword>
<feature type="transmembrane region" description="Helical" evidence="9">
    <location>
        <begin position="329"/>
        <end position="352"/>
    </location>
</feature>
<dbReference type="InterPro" id="IPR006153">
    <property type="entry name" value="Cation/H_exchanger_TM"/>
</dbReference>
<organism evidence="11">
    <name type="scientific">Clostridium tertium</name>
    <dbReference type="NCBI Taxonomy" id="1559"/>
    <lineage>
        <taxon>Bacteria</taxon>
        <taxon>Bacillati</taxon>
        <taxon>Bacillota</taxon>
        <taxon>Clostridia</taxon>
        <taxon>Eubacteriales</taxon>
        <taxon>Clostridiaceae</taxon>
        <taxon>Clostridium</taxon>
    </lineage>
</organism>
<dbReference type="GO" id="GO:1902600">
    <property type="term" value="P:proton transmembrane transport"/>
    <property type="evidence" value="ECO:0007669"/>
    <property type="project" value="InterPro"/>
</dbReference>
<dbReference type="Pfam" id="PF02080">
    <property type="entry name" value="TrkA_C"/>
    <property type="match status" value="1"/>
</dbReference>
<evidence type="ECO:0000256" key="9">
    <source>
        <dbReference type="SAM" id="Phobius"/>
    </source>
</evidence>
<dbReference type="Pfam" id="PF00999">
    <property type="entry name" value="Na_H_Exchanger"/>
    <property type="match status" value="1"/>
</dbReference>
<dbReference type="RefSeq" id="WP_156627716.1">
    <property type="nucleotide sequence ID" value="NZ_CACRTO010000048.1"/>
</dbReference>
<feature type="transmembrane region" description="Helical" evidence="9">
    <location>
        <begin position="292"/>
        <end position="317"/>
    </location>
</feature>
<dbReference type="PANTHER" id="PTHR32507:SF7">
    <property type="entry name" value="K(+)_H(+) ANTIPORTER NHAP2"/>
    <property type="match status" value="1"/>
</dbReference>
<dbReference type="PANTHER" id="PTHR32507">
    <property type="entry name" value="NA(+)/H(+) ANTIPORTER 1"/>
    <property type="match status" value="1"/>
</dbReference>
<name>A0A6N3GIN6_9CLOT</name>
<feature type="transmembrane region" description="Helical" evidence="9">
    <location>
        <begin position="161"/>
        <end position="182"/>
    </location>
</feature>
<feature type="transmembrane region" description="Helical" evidence="9">
    <location>
        <begin position="189"/>
        <end position="208"/>
    </location>
</feature>
<evidence type="ECO:0000256" key="2">
    <source>
        <dbReference type="ARBA" id="ARBA00022448"/>
    </source>
</evidence>
<dbReference type="GO" id="GO:0015297">
    <property type="term" value="F:antiporter activity"/>
    <property type="evidence" value="ECO:0007669"/>
    <property type="project" value="UniProtKB-KW"/>
</dbReference>
<reference evidence="11" key="1">
    <citation type="submission" date="2019-11" db="EMBL/GenBank/DDBJ databases">
        <authorList>
            <person name="Feng L."/>
        </authorList>
    </citation>
    <scope>NUCLEOTIDE SEQUENCE</scope>
    <source>
        <strain evidence="11">CTertiumLFYP3</strain>
    </source>
</reference>
<dbReference type="GO" id="GO:0008324">
    <property type="term" value="F:monoatomic cation transmembrane transporter activity"/>
    <property type="evidence" value="ECO:0007669"/>
    <property type="project" value="InterPro"/>
</dbReference>
<dbReference type="GO" id="GO:0006813">
    <property type="term" value="P:potassium ion transport"/>
    <property type="evidence" value="ECO:0007669"/>
    <property type="project" value="InterPro"/>
</dbReference>
<feature type="transmembrane region" description="Helical" evidence="9">
    <location>
        <begin position="358"/>
        <end position="381"/>
    </location>
</feature>
<evidence type="ECO:0000256" key="4">
    <source>
        <dbReference type="ARBA" id="ARBA00022475"/>
    </source>
</evidence>
<evidence type="ECO:0000256" key="5">
    <source>
        <dbReference type="ARBA" id="ARBA00022692"/>
    </source>
</evidence>
<keyword evidence="5 9" id="KW-0812">Transmembrane</keyword>